<feature type="region of interest" description="Disordered" evidence="1">
    <location>
        <begin position="618"/>
        <end position="642"/>
    </location>
</feature>
<gene>
    <name evidence="2" type="ORF">E1286_27455</name>
</gene>
<evidence type="ECO:0000313" key="3">
    <source>
        <dbReference type="Proteomes" id="UP000295302"/>
    </source>
</evidence>
<feature type="compositionally biased region" description="Basic and acidic residues" evidence="1">
    <location>
        <begin position="632"/>
        <end position="642"/>
    </location>
</feature>
<dbReference type="AlphaFoldDB" id="A0A4R4YHN6"/>
<dbReference type="Proteomes" id="UP000295302">
    <property type="component" value="Unassembled WGS sequence"/>
</dbReference>
<dbReference type="RefSeq" id="WP_132616908.1">
    <property type="nucleotide sequence ID" value="NZ_SMKQ01000102.1"/>
</dbReference>
<reference evidence="2 3" key="1">
    <citation type="submission" date="2019-03" db="EMBL/GenBank/DDBJ databases">
        <title>Draft genome sequences of novel Actinobacteria.</title>
        <authorList>
            <person name="Sahin N."/>
            <person name="Ay H."/>
            <person name="Saygin H."/>
        </authorList>
    </citation>
    <scope>NUCLEOTIDE SEQUENCE [LARGE SCALE GENOMIC DNA]</scope>
    <source>
        <strain evidence="2 3">CH32</strain>
    </source>
</reference>
<keyword evidence="3" id="KW-1185">Reference proteome</keyword>
<comment type="caution">
    <text evidence="2">The sequence shown here is derived from an EMBL/GenBank/DDBJ whole genome shotgun (WGS) entry which is preliminary data.</text>
</comment>
<dbReference type="EMBL" id="SMKQ01000102">
    <property type="protein sequence ID" value="TDD44323.1"/>
    <property type="molecule type" value="Genomic_DNA"/>
</dbReference>
<name>A0A4R4YHN6_9ACTN</name>
<accession>A0A4R4YHN6</accession>
<evidence type="ECO:0000256" key="1">
    <source>
        <dbReference type="SAM" id="MobiDB-lite"/>
    </source>
</evidence>
<evidence type="ECO:0000313" key="2">
    <source>
        <dbReference type="EMBL" id="TDD44323.1"/>
    </source>
</evidence>
<organism evidence="2 3">
    <name type="scientific">Nonomuraea terrae</name>
    <dbReference type="NCBI Taxonomy" id="2530383"/>
    <lineage>
        <taxon>Bacteria</taxon>
        <taxon>Bacillati</taxon>
        <taxon>Actinomycetota</taxon>
        <taxon>Actinomycetes</taxon>
        <taxon>Streptosporangiales</taxon>
        <taxon>Streptosporangiaceae</taxon>
        <taxon>Nonomuraea</taxon>
    </lineage>
</organism>
<protein>
    <submittedName>
        <fullName evidence="2">Uncharacterized protein</fullName>
    </submittedName>
</protein>
<sequence length="642" mass="69363">MDTFVAAMDRACVDVAEQTQAIRAELTRVGMGTLTLTPFVEIERWVRGQVPALRARNAVIRRRLPGWTPGVVTYDEATMPTPEQSRREGAAMGALYRQYVQDAKRGMSSPWPNDASERFQKLIERVLTRKDDPDFAAAFFGELGTAGTVALPKDILDLFGPAATGVPVGPEEKKVLGDFSRMFAAAGAAVPPDPRFPKVMSDIERGGEGIDAESLSWLVSEGAFPTQWLTTVARRHLRPAPTGRVDVARRFLSALSRNPTAARATVTDLAGLSTHVSRDPAASDAFGRVLAAASGVYDEKDGAHSAKAAAFAFQVITQGPGLLKNDEMRKYFAEIAGAYATEFAATPSPLDSDSQLPSRFGGFDDNLVGTNPMFRLSLADGYRFMKTFADNDAHMEPFDKGMAALTQRLFEAGVRTDRHLLAFPPADRRQQETAVEQVFTRLGAVAGTQFSAMKAVRGTADLSDKENAERFGQVLDKGMDAGMLFLPTAGGLPAAAAWMFLSWGLKDGLGAAMEPDLRLPDVKKKELAHTRAVLYELATGLVAQGYTSKDPPVGFKPPTDPLIVEEHGRLRPYSEISADPRANKAFLDWLKENGSVDDAADRRMLGKVAGAASRKFAGEGANAENHLSTVDPELKRVLDGGD</sequence>
<proteinExistence type="predicted"/>
<dbReference type="OrthoDB" id="3492053at2"/>